<name>A0A314L900_NICAT</name>
<feature type="domain" description="PB1-like" evidence="2">
    <location>
        <begin position="1"/>
        <end position="87"/>
    </location>
</feature>
<sequence length="174" mass="20104">FHYGGRVIEREFPNYEGKLGVRQCGIDLDHFSLIELDYYSCEIGYYIVEGFYYQDTKTKQFKVLKIDSELLGLVSNLKHGYFLDIFIKHVVDNDIVVENMVPTTFITGSQVIENESEANLDTNPSVIGAVETDLNGSDSEDLDFDEDLEHIPEEDDSDVDEESREFREKQRQQK</sequence>
<feature type="region of interest" description="Disordered" evidence="1">
    <location>
        <begin position="132"/>
        <end position="174"/>
    </location>
</feature>
<evidence type="ECO:0000313" key="3">
    <source>
        <dbReference type="EMBL" id="OIT37374.1"/>
    </source>
</evidence>
<evidence type="ECO:0000313" key="4">
    <source>
        <dbReference type="Proteomes" id="UP000187609"/>
    </source>
</evidence>
<feature type="compositionally biased region" description="Acidic residues" evidence="1">
    <location>
        <begin position="138"/>
        <end position="163"/>
    </location>
</feature>
<evidence type="ECO:0000256" key="1">
    <source>
        <dbReference type="SAM" id="MobiDB-lite"/>
    </source>
</evidence>
<accession>A0A314L900</accession>
<dbReference type="STRING" id="49451.A0A314L900"/>
<comment type="caution">
    <text evidence="3">The sequence shown here is derived from an EMBL/GenBank/DDBJ whole genome shotgun (WGS) entry which is preliminary data.</text>
</comment>
<dbReference type="Pfam" id="PF26130">
    <property type="entry name" value="PB1-like"/>
    <property type="match status" value="1"/>
</dbReference>
<dbReference type="Gramene" id="OIT37374">
    <property type="protein sequence ID" value="OIT37374"/>
    <property type="gene ID" value="A4A49_60308"/>
</dbReference>
<feature type="non-terminal residue" evidence="3">
    <location>
        <position position="1"/>
    </location>
</feature>
<dbReference type="EMBL" id="MJEQ01000319">
    <property type="protein sequence ID" value="OIT37374.1"/>
    <property type="molecule type" value="Genomic_DNA"/>
</dbReference>
<dbReference type="AlphaFoldDB" id="A0A314L900"/>
<dbReference type="Proteomes" id="UP000187609">
    <property type="component" value="Unassembled WGS sequence"/>
</dbReference>
<feature type="compositionally biased region" description="Basic and acidic residues" evidence="1">
    <location>
        <begin position="164"/>
        <end position="174"/>
    </location>
</feature>
<evidence type="ECO:0000259" key="2">
    <source>
        <dbReference type="Pfam" id="PF26130"/>
    </source>
</evidence>
<dbReference type="InterPro" id="IPR058594">
    <property type="entry name" value="PB1-like_dom_pln"/>
</dbReference>
<protein>
    <recommendedName>
        <fullName evidence="2">PB1-like domain-containing protein</fullName>
    </recommendedName>
</protein>
<organism evidence="3 4">
    <name type="scientific">Nicotiana attenuata</name>
    <name type="common">Coyote tobacco</name>
    <dbReference type="NCBI Taxonomy" id="49451"/>
    <lineage>
        <taxon>Eukaryota</taxon>
        <taxon>Viridiplantae</taxon>
        <taxon>Streptophyta</taxon>
        <taxon>Embryophyta</taxon>
        <taxon>Tracheophyta</taxon>
        <taxon>Spermatophyta</taxon>
        <taxon>Magnoliopsida</taxon>
        <taxon>eudicotyledons</taxon>
        <taxon>Gunneridae</taxon>
        <taxon>Pentapetalae</taxon>
        <taxon>asterids</taxon>
        <taxon>lamiids</taxon>
        <taxon>Solanales</taxon>
        <taxon>Solanaceae</taxon>
        <taxon>Nicotianoideae</taxon>
        <taxon>Nicotianeae</taxon>
        <taxon>Nicotiana</taxon>
    </lineage>
</organism>
<gene>
    <name evidence="3" type="ORF">A4A49_60308</name>
</gene>
<proteinExistence type="predicted"/>
<keyword evidence="4" id="KW-1185">Reference proteome</keyword>
<reference evidence="3" key="1">
    <citation type="submission" date="2016-11" db="EMBL/GenBank/DDBJ databases">
        <title>The genome of Nicotiana attenuata.</title>
        <authorList>
            <person name="Xu S."/>
            <person name="Brockmoeller T."/>
            <person name="Gaquerel E."/>
            <person name="Navarro A."/>
            <person name="Kuhl H."/>
            <person name="Gase K."/>
            <person name="Ling Z."/>
            <person name="Zhou W."/>
            <person name="Kreitzer C."/>
            <person name="Stanke M."/>
            <person name="Tang H."/>
            <person name="Lyons E."/>
            <person name="Pandey P."/>
            <person name="Pandey S.P."/>
            <person name="Timmermann B."/>
            <person name="Baldwin I.T."/>
        </authorList>
    </citation>
    <scope>NUCLEOTIDE SEQUENCE [LARGE SCALE GENOMIC DNA]</scope>
    <source>
        <strain evidence="3">UT</strain>
    </source>
</reference>
<feature type="non-terminal residue" evidence="3">
    <location>
        <position position="174"/>
    </location>
</feature>